<sequence>MKEEQEKIKEKIQNWMAENKSQLSLNSDTWNIDVFENKKNTEFQKSLKLGKYNAELTESDPFYKPYSKMHIL</sequence>
<gene>
    <name evidence="1" type="ORF">J2787_004126</name>
</gene>
<proteinExistence type="predicted"/>
<comment type="caution">
    <text evidence="1">The sequence shown here is derived from an EMBL/GenBank/DDBJ whole genome shotgun (WGS) entry which is preliminary data.</text>
</comment>
<dbReference type="Proteomes" id="UP001184861">
    <property type="component" value="Unassembled WGS sequence"/>
</dbReference>
<evidence type="ECO:0000313" key="1">
    <source>
        <dbReference type="EMBL" id="MDR6528689.1"/>
    </source>
</evidence>
<protein>
    <submittedName>
        <fullName evidence="1">Uncharacterized protein</fullName>
    </submittedName>
</protein>
<evidence type="ECO:0000313" key="2">
    <source>
        <dbReference type="Proteomes" id="UP001184861"/>
    </source>
</evidence>
<dbReference type="RefSeq" id="WP_084087549.1">
    <property type="nucleotide sequence ID" value="NZ_JAVDQY010000005.1"/>
</dbReference>
<dbReference type="AlphaFoldDB" id="A0AAE3YE59"/>
<accession>A0AAE3YE59</accession>
<reference evidence="1" key="1">
    <citation type="submission" date="2023-07" db="EMBL/GenBank/DDBJ databases">
        <title>Sorghum-associated microbial communities from plants grown in Nebraska, USA.</title>
        <authorList>
            <person name="Schachtman D."/>
        </authorList>
    </citation>
    <scope>NUCLEOTIDE SEQUENCE</scope>
    <source>
        <strain evidence="1">DS2360</strain>
    </source>
</reference>
<dbReference type="EMBL" id="JAVDQY010000005">
    <property type="protein sequence ID" value="MDR6528689.1"/>
    <property type="molecule type" value="Genomic_DNA"/>
</dbReference>
<name>A0AAE3YE59_9FLAO</name>
<organism evidence="1 2">
    <name type="scientific">Chryseobacterium rhizosphaerae</name>
    <dbReference type="NCBI Taxonomy" id="395937"/>
    <lineage>
        <taxon>Bacteria</taxon>
        <taxon>Pseudomonadati</taxon>
        <taxon>Bacteroidota</taxon>
        <taxon>Flavobacteriia</taxon>
        <taxon>Flavobacteriales</taxon>
        <taxon>Weeksellaceae</taxon>
        <taxon>Chryseobacterium group</taxon>
        <taxon>Chryseobacterium</taxon>
    </lineage>
</organism>